<accession>A0ACB8A9K7</accession>
<name>A0ACB8A9K7_9AGAM</name>
<dbReference type="EMBL" id="MU267743">
    <property type="protein sequence ID" value="KAH7909757.1"/>
    <property type="molecule type" value="Genomic_DNA"/>
</dbReference>
<gene>
    <name evidence="1" type="ORF">BJ138DRAFT_1154505</name>
</gene>
<keyword evidence="2" id="KW-1185">Reference proteome</keyword>
<protein>
    <submittedName>
        <fullName evidence="1">Uncharacterized protein</fullName>
    </submittedName>
</protein>
<reference evidence="1" key="1">
    <citation type="journal article" date="2021" name="New Phytol.">
        <title>Evolutionary innovations through gain and loss of genes in the ectomycorrhizal Boletales.</title>
        <authorList>
            <person name="Wu G."/>
            <person name="Miyauchi S."/>
            <person name="Morin E."/>
            <person name="Kuo A."/>
            <person name="Drula E."/>
            <person name="Varga T."/>
            <person name="Kohler A."/>
            <person name="Feng B."/>
            <person name="Cao Y."/>
            <person name="Lipzen A."/>
            <person name="Daum C."/>
            <person name="Hundley H."/>
            <person name="Pangilinan J."/>
            <person name="Johnson J."/>
            <person name="Barry K."/>
            <person name="LaButti K."/>
            <person name="Ng V."/>
            <person name="Ahrendt S."/>
            <person name="Min B."/>
            <person name="Choi I.G."/>
            <person name="Park H."/>
            <person name="Plett J.M."/>
            <person name="Magnuson J."/>
            <person name="Spatafora J.W."/>
            <person name="Nagy L.G."/>
            <person name="Henrissat B."/>
            <person name="Grigoriev I.V."/>
            <person name="Yang Z.L."/>
            <person name="Xu J."/>
            <person name="Martin F.M."/>
        </authorList>
    </citation>
    <scope>NUCLEOTIDE SEQUENCE</scope>
    <source>
        <strain evidence="1">ATCC 28755</strain>
    </source>
</reference>
<comment type="caution">
    <text evidence="1">The sequence shown here is derived from an EMBL/GenBank/DDBJ whole genome shotgun (WGS) entry which is preliminary data.</text>
</comment>
<sequence length="455" mass="47939">MQCFSTPPQLLPNWRQHMYQDHVGPSLSQSDSASNGFLEGSSIHSGYDLQPCSLQGGDPSSSALCGAVSQPISMDIPPSLAGFRTIADPRVSCDWSEALSLLCAQPLSQYSYPPLDKNSPTIKYQPPSPYANDIPKPSPMVASPIPSPRFPSTAAVSGPSTKPSPGLTQSIRTACASTPRSTASHAAKAEGAISRPREKKHGCWMCEKSFDRPSTLRKHLLVHTGEKAFVCDTCGRRFGVASNLNRHVKRCILKPVNSAHQPGQMTPSAASTSSPNESTSAAAADPSKVKPSSPTIATATADTAPTVPPGKASPQSKNKRSRTSDGSSSPTSDAAEPKLTASTASSGTASKRRRRAPSPSQWIPTSLLPFNLFSIDFAKSTSVPLPPVSAFKDTTSDEWIEERNSWDENVAPTPYHPCGWGGTLPGPGIGFGGKDVGNMGLVSGGAFVMGRLVML</sequence>
<organism evidence="1 2">
    <name type="scientific">Hygrophoropsis aurantiaca</name>
    <dbReference type="NCBI Taxonomy" id="72124"/>
    <lineage>
        <taxon>Eukaryota</taxon>
        <taxon>Fungi</taxon>
        <taxon>Dikarya</taxon>
        <taxon>Basidiomycota</taxon>
        <taxon>Agaricomycotina</taxon>
        <taxon>Agaricomycetes</taxon>
        <taxon>Agaricomycetidae</taxon>
        <taxon>Boletales</taxon>
        <taxon>Coniophorineae</taxon>
        <taxon>Hygrophoropsidaceae</taxon>
        <taxon>Hygrophoropsis</taxon>
    </lineage>
</organism>
<evidence type="ECO:0000313" key="1">
    <source>
        <dbReference type="EMBL" id="KAH7909757.1"/>
    </source>
</evidence>
<proteinExistence type="predicted"/>
<dbReference type="Proteomes" id="UP000790377">
    <property type="component" value="Unassembled WGS sequence"/>
</dbReference>
<evidence type="ECO:0000313" key="2">
    <source>
        <dbReference type="Proteomes" id="UP000790377"/>
    </source>
</evidence>